<organism evidence="1 2">
    <name type="scientific">Trifolium medium</name>
    <dbReference type="NCBI Taxonomy" id="97028"/>
    <lineage>
        <taxon>Eukaryota</taxon>
        <taxon>Viridiplantae</taxon>
        <taxon>Streptophyta</taxon>
        <taxon>Embryophyta</taxon>
        <taxon>Tracheophyta</taxon>
        <taxon>Spermatophyta</taxon>
        <taxon>Magnoliopsida</taxon>
        <taxon>eudicotyledons</taxon>
        <taxon>Gunneridae</taxon>
        <taxon>Pentapetalae</taxon>
        <taxon>rosids</taxon>
        <taxon>fabids</taxon>
        <taxon>Fabales</taxon>
        <taxon>Fabaceae</taxon>
        <taxon>Papilionoideae</taxon>
        <taxon>50 kb inversion clade</taxon>
        <taxon>NPAAA clade</taxon>
        <taxon>Hologalegina</taxon>
        <taxon>IRL clade</taxon>
        <taxon>Trifolieae</taxon>
        <taxon>Trifolium</taxon>
    </lineage>
</organism>
<dbReference type="EMBL" id="LXQA010493808">
    <property type="protein sequence ID" value="MCI55291.1"/>
    <property type="molecule type" value="Genomic_DNA"/>
</dbReference>
<comment type="caution">
    <text evidence="1">The sequence shown here is derived from an EMBL/GenBank/DDBJ whole genome shotgun (WGS) entry which is preliminary data.</text>
</comment>
<sequence length="37" mass="3887">MCPALGAAGAALGTNEDQILCRFAVGCALRGWCYARR</sequence>
<dbReference type="Proteomes" id="UP000265520">
    <property type="component" value="Unassembled WGS sequence"/>
</dbReference>
<keyword evidence="2" id="KW-1185">Reference proteome</keyword>
<evidence type="ECO:0000313" key="2">
    <source>
        <dbReference type="Proteomes" id="UP000265520"/>
    </source>
</evidence>
<proteinExistence type="predicted"/>
<reference evidence="1 2" key="1">
    <citation type="journal article" date="2018" name="Front. Plant Sci.">
        <title>Red Clover (Trifolium pratense) and Zigzag Clover (T. medium) - A Picture of Genomic Similarities and Differences.</title>
        <authorList>
            <person name="Dluhosova J."/>
            <person name="Istvanek J."/>
            <person name="Nedelnik J."/>
            <person name="Repkova J."/>
        </authorList>
    </citation>
    <scope>NUCLEOTIDE SEQUENCE [LARGE SCALE GENOMIC DNA]</scope>
    <source>
        <strain evidence="2">cv. 10/8</strain>
        <tissue evidence="1">Leaf</tissue>
    </source>
</reference>
<feature type="non-terminal residue" evidence="1">
    <location>
        <position position="37"/>
    </location>
</feature>
<protein>
    <submittedName>
        <fullName evidence="1">Uncharacterized protein</fullName>
    </submittedName>
</protein>
<name>A0A392T2E0_9FABA</name>
<dbReference type="AlphaFoldDB" id="A0A392T2E0"/>
<evidence type="ECO:0000313" key="1">
    <source>
        <dbReference type="EMBL" id="MCI55291.1"/>
    </source>
</evidence>
<accession>A0A392T2E0</accession>